<dbReference type="AlphaFoldDB" id="A0A7W6P6I0"/>
<dbReference type="PROSITE" id="PS51257">
    <property type="entry name" value="PROKAR_LIPOPROTEIN"/>
    <property type="match status" value="1"/>
</dbReference>
<sequence length="495" mass="54123">MGLILKLSFYGKISDMKKINTLLLVLLVLILSCKKEPQLSKETELFSRSKSKLTSSRPLNPGDPNLDASWDWTQPSWTAYFNNANGAVGSVTTLNPFIDGAQKVYGNVDVSKADMYPAQGWMLVSRDFGTPTEANAYPFLLLYNKHRGVLRVCVLRTYDVQSSYQQITLGYATNATYPKFFLYSSTKPPYAWTTEYPANPVNTQSSDYKQTAVTFAGVQQWMIADFDVSGYSTSFDENTSFNISVSEVTQSDVVLNGNIQLDGTAQPQAAGGPSAIGIIKNAESFYTKTAEGVANVLKIPEADAAGRIAGGGALFLKSILGLVTGFSGGESAVPYNIKLKGTINQTGSIKLTSPKTSFSVYLKPLAGSVAYRAVQNIPWGIFYLETSNAVVEEVTHYTWVTDEYGYPGEVYDGFSRSVKFNPNFFANSLVINPAIANEIASVEAWGANTGADFVPVSVFDQAERFIWAAKNEYPLQLGVKITFNDGNIVYKLFSF</sequence>
<comment type="caution">
    <text evidence="2">The sequence shown here is derived from an EMBL/GenBank/DDBJ whole genome shotgun (WGS) entry which is preliminary data.</text>
</comment>
<gene>
    <name evidence="1" type="ORF">GCM10007422_29580</name>
    <name evidence="2" type="ORF">GGQ60_003186</name>
</gene>
<dbReference type="Proteomes" id="UP000532273">
    <property type="component" value="Unassembled WGS sequence"/>
</dbReference>
<evidence type="ECO:0000313" key="1">
    <source>
        <dbReference type="EMBL" id="GGH10754.1"/>
    </source>
</evidence>
<evidence type="ECO:0000313" key="2">
    <source>
        <dbReference type="EMBL" id="MBB4109177.1"/>
    </source>
</evidence>
<keyword evidence="4" id="KW-1185">Reference proteome</keyword>
<evidence type="ECO:0000313" key="3">
    <source>
        <dbReference type="Proteomes" id="UP000532273"/>
    </source>
</evidence>
<dbReference type="RefSeq" id="WP_183766030.1">
    <property type="nucleotide sequence ID" value="NZ_BMHZ01000003.1"/>
</dbReference>
<reference evidence="1" key="4">
    <citation type="submission" date="2024-05" db="EMBL/GenBank/DDBJ databases">
        <authorList>
            <person name="Sun Q."/>
            <person name="Zhou Y."/>
        </authorList>
    </citation>
    <scope>NUCLEOTIDE SEQUENCE</scope>
    <source>
        <strain evidence="1">CGMCC 1.15287</strain>
    </source>
</reference>
<dbReference type="Proteomes" id="UP000642938">
    <property type="component" value="Unassembled WGS sequence"/>
</dbReference>
<organism evidence="2 3">
    <name type="scientific">Pedobacter zeae</name>
    <dbReference type="NCBI Taxonomy" id="1737356"/>
    <lineage>
        <taxon>Bacteria</taxon>
        <taxon>Pseudomonadati</taxon>
        <taxon>Bacteroidota</taxon>
        <taxon>Sphingobacteriia</taxon>
        <taxon>Sphingobacteriales</taxon>
        <taxon>Sphingobacteriaceae</taxon>
        <taxon>Pedobacter</taxon>
    </lineage>
</organism>
<reference evidence="2 3" key="3">
    <citation type="submission" date="2020-08" db="EMBL/GenBank/DDBJ databases">
        <title>Genomic Encyclopedia of Type Strains, Phase IV (KMG-IV): sequencing the most valuable type-strain genomes for metagenomic binning, comparative biology and taxonomic classification.</title>
        <authorList>
            <person name="Goeker M."/>
        </authorList>
    </citation>
    <scope>NUCLEOTIDE SEQUENCE [LARGE SCALE GENOMIC DNA]</scope>
    <source>
        <strain evidence="2 3">DSM 100774</strain>
    </source>
</reference>
<protein>
    <submittedName>
        <fullName evidence="2">Uncharacterized protein</fullName>
    </submittedName>
</protein>
<accession>A0A7W6P6I0</accession>
<evidence type="ECO:0000313" key="4">
    <source>
        <dbReference type="Proteomes" id="UP000642938"/>
    </source>
</evidence>
<dbReference type="EMBL" id="BMHZ01000003">
    <property type="protein sequence ID" value="GGH10754.1"/>
    <property type="molecule type" value="Genomic_DNA"/>
</dbReference>
<name>A0A7W6P6I0_9SPHI</name>
<proteinExistence type="predicted"/>
<reference evidence="4" key="2">
    <citation type="journal article" date="2019" name="Int. J. Syst. Evol. Microbiol.">
        <title>The Global Catalogue of Microorganisms (GCM) 10K type strain sequencing project: providing services to taxonomists for standard genome sequencing and annotation.</title>
        <authorList>
            <consortium name="The Broad Institute Genomics Platform"/>
            <consortium name="The Broad Institute Genome Sequencing Center for Infectious Disease"/>
            <person name="Wu L."/>
            <person name="Ma J."/>
        </authorList>
    </citation>
    <scope>NUCLEOTIDE SEQUENCE [LARGE SCALE GENOMIC DNA]</scope>
    <source>
        <strain evidence="4">CGMCC 1.15287</strain>
    </source>
</reference>
<dbReference type="EMBL" id="JACIEF010000003">
    <property type="protein sequence ID" value="MBB4109177.1"/>
    <property type="molecule type" value="Genomic_DNA"/>
</dbReference>
<reference evidence="1" key="1">
    <citation type="journal article" date="2014" name="Int. J. Syst. Evol. Microbiol.">
        <title>Complete genome of a new Firmicutes species belonging to the dominant human colonic microbiota ('Ruminococcus bicirculans') reveals two chromosomes and a selective capacity to utilize plant glucans.</title>
        <authorList>
            <consortium name="NISC Comparative Sequencing Program"/>
            <person name="Wegmann U."/>
            <person name="Louis P."/>
            <person name="Goesmann A."/>
            <person name="Henrissat B."/>
            <person name="Duncan S.H."/>
            <person name="Flint H.J."/>
        </authorList>
    </citation>
    <scope>NUCLEOTIDE SEQUENCE</scope>
    <source>
        <strain evidence="1">CGMCC 1.15287</strain>
    </source>
</reference>